<feature type="transmembrane region" description="Helical" evidence="13">
    <location>
        <begin position="537"/>
        <end position="555"/>
    </location>
</feature>
<keyword evidence="8 13" id="KW-1133">Transmembrane helix</keyword>
<comment type="similarity">
    <text evidence="2 13">Belongs to the OXA1/ALB3/YidC family. Type 1 subfamily.</text>
</comment>
<keyword evidence="9 13" id="KW-0472">Membrane</keyword>
<dbReference type="InterPro" id="IPR047196">
    <property type="entry name" value="YidC_ALB_C"/>
</dbReference>
<evidence type="ECO:0000256" key="7">
    <source>
        <dbReference type="ARBA" id="ARBA00022927"/>
    </source>
</evidence>
<dbReference type="Pfam" id="PF02096">
    <property type="entry name" value="60KD_IMP"/>
    <property type="match status" value="1"/>
</dbReference>
<protein>
    <recommendedName>
        <fullName evidence="3 13">Membrane protein insertase YidC</fullName>
    </recommendedName>
    <alternativeName>
        <fullName evidence="12 13">Foldase YidC</fullName>
    </alternativeName>
    <alternativeName>
        <fullName evidence="11 13">Membrane integrase YidC</fullName>
    </alternativeName>
    <alternativeName>
        <fullName evidence="13">Membrane protein YidC</fullName>
    </alternativeName>
</protein>
<evidence type="ECO:0000256" key="10">
    <source>
        <dbReference type="ARBA" id="ARBA00023186"/>
    </source>
</evidence>
<comment type="subcellular location">
    <subcellularLocation>
        <location evidence="1">Cell inner membrane</location>
        <topology evidence="1">Multi-pass membrane protein</topology>
    </subcellularLocation>
    <subcellularLocation>
        <location evidence="13">Cell membrane</location>
        <topology evidence="13">Multi-pass membrane protein</topology>
    </subcellularLocation>
</comment>
<proteinExistence type="inferred from homology"/>
<dbReference type="Gene3D" id="2.70.98.90">
    <property type="match status" value="1"/>
</dbReference>
<dbReference type="EMBL" id="NISJ01000003">
    <property type="protein sequence ID" value="OWQ98274.1"/>
    <property type="molecule type" value="Genomic_DNA"/>
</dbReference>
<dbReference type="PRINTS" id="PR01900">
    <property type="entry name" value="YIDCPROTEIN"/>
</dbReference>
<dbReference type="InterPro" id="IPR001708">
    <property type="entry name" value="YidC/ALB3/OXA1/COX18"/>
</dbReference>
<dbReference type="NCBIfam" id="TIGR03593">
    <property type="entry name" value="yidC_nterm"/>
    <property type="match status" value="1"/>
</dbReference>
<keyword evidence="5 13" id="KW-1003">Cell membrane</keyword>
<feature type="transmembrane region" description="Helical" evidence="13">
    <location>
        <begin position="498"/>
        <end position="517"/>
    </location>
</feature>
<dbReference type="PANTHER" id="PTHR12428:SF65">
    <property type="entry name" value="CYTOCHROME C OXIDASE ASSEMBLY PROTEIN COX18, MITOCHONDRIAL"/>
    <property type="match status" value="1"/>
</dbReference>
<keyword evidence="6 13" id="KW-0812">Transmembrane</keyword>
<dbReference type="Pfam" id="PF14849">
    <property type="entry name" value="YidC_periplas"/>
    <property type="match status" value="1"/>
</dbReference>
<comment type="subunit">
    <text evidence="13">Interacts with the Sec translocase complex via SecD. Specifically interacts with transmembrane segments of nascent integral membrane proteins during membrane integration.</text>
</comment>
<name>A0A246JYK1_9SPHN</name>
<evidence type="ECO:0000256" key="8">
    <source>
        <dbReference type="ARBA" id="ARBA00022989"/>
    </source>
</evidence>
<evidence type="ECO:0000256" key="1">
    <source>
        <dbReference type="ARBA" id="ARBA00004429"/>
    </source>
</evidence>
<dbReference type="HAMAP" id="MF_01810">
    <property type="entry name" value="YidC_type1"/>
    <property type="match status" value="1"/>
</dbReference>
<dbReference type="Proteomes" id="UP000197097">
    <property type="component" value="Unassembled WGS sequence"/>
</dbReference>
<evidence type="ECO:0000259" key="15">
    <source>
        <dbReference type="Pfam" id="PF14849"/>
    </source>
</evidence>
<dbReference type="GO" id="GO:0051205">
    <property type="term" value="P:protein insertion into membrane"/>
    <property type="evidence" value="ECO:0007669"/>
    <property type="project" value="TreeGrafter"/>
</dbReference>
<feature type="domain" description="Membrane insertase YidC/Oxa/ALB C-terminal" evidence="14">
    <location>
        <begin position="373"/>
        <end position="570"/>
    </location>
</feature>
<keyword evidence="4 13" id="KW-0813">Transport</keyword>
<dbReference type="GO" id="GO:0032977">
    <property type="term" value="F:membrane insertase activity"/>
    <property type="evidence" value="ECO:0007669"/>
    <property type="project" value="InterPro"/>
</dbReference>
<sequence length="581" mass="63798">MDDKRNLIAAILLSVAILLGWNFVSEKFFPTPAKPDVTTTVAGTSGAETAANPALPGALPAPGTPGAPASQVIRPVEAVLAAGQRIAIETPKLEGSINLVGARVDDITLTKYRQTIKKDSPPVRLFSPAGTKGAYFATLGWSAQGFAVPDASTVWTATGTRLTPATPVTLSWANTTGQSFRIEYSIDKDYLITAKQTIANNGAAPVAVRSGTYIDRTGTPTDPHEQDSWTIHVGPTGYLDGKSNFTNYDELVEAPAKTMSYGAAGWLGFTDKYWLAAVVPAKGEKVSAAFNALPGDSYRAAFARDLAEVAPGKQLTTTSRIFAGAKEVSTLSMYQDDQGITRLSNAIDWGWFEFFAVPIFKLLDWLFKQLGNFGFAIMALTLVIRLLMFPIAQRQFRSMAQMRVVQPKMKLLQDRYKDDKPKMQQELMKLYKDEKINPLAGCLPIVIQIPIFYALYKVLMLTIEMRHQPFVGWIKDLSAQDPAMILNLFGLLPFTPPSLLSIGVMAVILGVTMYLQFRLNPAPTDPVQAQVFKIMPWIFMFVMAPFAAGLLLYWITNNILSIGQQQWMYRQFPALKAAATK</sequence>
<comment type="function">
    <text evidence="13">Required for the insertion and/or proper folding and/or complex formation of integral membrane proteins into the membrane. Involved in integration of membrane proteins that insert both dependently and independently of the Sec translocase complex, as well as at least some lipoproteins. Aids folding of multispanning membrane proteins.</text>
</comment>
<dbReference type="PANTHER" id="PTHR12428">
    <property type="entry name" value="OXA1"/>
    <property type="match status" value="1"/>
</dbReference>
<dbReference type="PRINTS" id="PR00701">
    <property type="entry name" value="60KDINNERMP"/>
</dbReference>
<evidence type="ECO:0000256" key="4">
    <source>
        <dbReference type="ARBA" id="ARBA00022448"/>
    </source>
</evidence>
<evidence type="ECO:0000313" key="17">
    <source>
        <dbReference type="Proteomes" id="UP000197097"/>
    </source>
</evidence>
<feature type="transmembrane region" description="Helical" evidence="13">
    <location>
        <begin position="373"/>
        <end position="392"/>
    </location>
</feature>
<evidence type="ECO:0000256" key="6">
    <source>
        <dbReference type="ARBA" id="ARBA00022692"/>
    </source>
</evidence>
<dbReference type="CDD" id="cd19961">
    <property type="entry name" value="EcYidC-like_peri"/>
    <property type="match status" value="1"/>
</dbReference>
<dbReference type="CDD" id="cd20070">
    <property type="entry name" value="5TM_YidC_Alb3"/>
    <property type="match status" value="1"/>
</dbReference>
<comment type="caution">
    <text evidence="16">The sequence shown here is derived from an EMBL/GenBank/DDBJ whole genome shotgun (WGS) entry which is preliminary data.</text>
</comment>
<dbReference type="InterPro" id="IPR028053">
    <property type="entry name" value="Membr_insert_YidC_N"/>
</dbReference>
<dbReference type="InterPro" id="IPR038221">
    <property type="entry name" value="YidC_periplasmic_sf"/>
</dbReference>
<dbReference type="NCBIfam" id="TIGR03592">
    <property type="entry name" value="yidC_oxa1_cterm"/>
    <property type="match status" value="1"/>
</dbReference>
<evidence type="ECO:0000256" key="9">
    <source>
        <dbReference type="ARBA" id="ARBA00023136"/>
    </source>
</evidence>
<keyword evidence="7 13" id="KW-0653">Protein transport</keyword>
<reference evidence="16 17" key="1">
    <citation type="journal article" date="2002" name="Int. J. Syst. Evol. Microbiol.">
        <title>Sphingopyxis witflariensis sp. nov., isolated from activated sludge.</title>
        <authorList>
            <person name="Kampfer P."/>
            <person name="Witzenberger R."/>
            <person name="Denner E.B."/>
            <person name="Busse H.J."/>
            <person name="Neef A."/>
        </authorList>
    </citation>
    <scope>NUCLEOTIDE SEQUENCE [LARGE SCALE GENOMIC DNA]</scope>
    <source>
        <strain evidence="16 17">DSM 14551</strain>
    </source>
</reference>
<accession>A0A246JYK1</accession>
<dbReference type="OrthoDB" id="9780552at2"/>
<evidence type="ECO:0000259" key="14">
    <source>
        <dbReference type="Pfam" id="PF02096"/>
    </source>
</evidence>
<dbReference type="AlphaFoldDB" id="A0A246JYK1"/>
<feature type="transmembrane region" description="Helical" evidence="13">
    <location>
        <begin position="436"/>
        <end position="456"/>
    </location>
</feature>
<evidence type="ECO:0000256" key="3">
    <source>
        <dbReference type="ARBA" id="ARBA00015325"/>
    </source>
</evidence>
<dbReference type="InterPro" id="IPR028055">
    <property type="entry name" value="YidC/Oxa/ALB_C"/>
</dbReference>
<dbReference type="GO" id="GO:0015031">
    <property type="term" value="P:protein transport"/>
    <property type="evidence" value="ECO:0007669"/>
    <property type="project" value="UniProtKB-KW"/>
</dbReference>
<dbReference type="RefSeq" id="WP_088472045.1">
    <property type="nucleotide sequence ID" value="NZ_NISJ01000003.1"/>
</dbReference>
<feature type="domain" description="Membrane insertase YidC N-terminal" evidence="15">
    <location>
        <begin position="85"/>
        <end position="362"/>
    </location>
</feature>
<feature type="transmembrane region" description="Helical" evidence="13">
    <location>
        <begin position="6"/>
        <end position="24"/>
    </location>
</feature>
<evidence type="ECO:0000256" key="11">
    <source>
        <dbReference type="ARBA" id="ARBA00033245"/>
    </source>
</evidence>
<evidence type="ECO:0000256" key="12">
    <source>
        <dbReference type="ARBA" id="ARBA00033342"/>
    </source>
</evidence>
<dbReference type="InterPro" id="IPR019998">
    <property type="entry name" value="Membr_insert_YidC"/>
</dbReference>
<keyword evidence="10 13" id="KW-0143">Chaperone</keyword>
<keyword evidence="17" id="KW-1185">Reference proteome</keyword>
<evidence type="ECO:0000256" key="2">
    <source>
        <dbReference type="ARBA" id="ARBA00010527"/>
    </source>
</evidence>
<gene>
    <name evidence="13" type="primary">yidC</name>
    <name evidence="16" type="ORF">CDQ91_07095</name>
</gene>
<dbReference type="GO" id="GO:0005886">
    <property type="term" value="C:plasma membrane"/>
    <property type="evidence" value="ECO:0007669"/>
    <property type="project" value="UniProtKB-SubCell"/>
</dbReference>
<evidence type="ECO:0000256" key="13">
    <source>
        <dbReference type="HAMAP-Rule" id="MF_01810"/>
    </source>
</evidence>
<evidence type="ECO:0000256" key="5">
    <source>
        <dbReference type="ARBA" id="ARBA00022475"/>
    </source>
</evidence>
<evidence type="ECO:0000313" key="16">
    <source>
        <dbReference type="EMBL" id="OWQ98274.1"/>
    </source>
</evidence>
<organism evidence="16 17">
    <name type="scientific">Sphingopyxis witflariensis</name>
    <dbReference type="NCBI Taxonomy" id="173675"/>
    <lineage>
        <taxon>Bacteria</taxon>
        <taxon>Pseudomonadati</taxon>
        <taxon>Pseudomonadota</taxon>
        <taxon>Alphaproteobacteria</taxon>
        <taxon>Sphingomonadales</taxon>
        <taxon>Sphingomonadaceae</taxon>
        <taxon>Sphingopyxis</taxon>
    </lineage>
</organism>
<dbReference type="NCBIfam" id="NF002353">
    <property type="entry name" value="PRK01318.1-4"/>
    <property type="match status" value="1"/>
</dbReference>